<protein>
    <submittedName>
        <fullName evidence="2">Glycosyltransferase family 1 protein</fullName>
    </submittedName>
</protein>
<dbReference type="InterPro" id="IPR001296">
    <property type="entry name" value="Glyco_trans_1"/>
</dbReference>
<comment type="caution">
    <text evidence="2">The sequence shown here is derived from an EMBL/GenBank/DDBJ whole genome shotgun (WGS) entry which is preliminary data.</text>
</comment>
<dbReference type="RefSeq" id="WP_117441957.1">
    <property type="nucleotide sequence ID" value="NZ_JAJFEN010000011.1"/>
</dbReference>
<sequence length="378" mass="44436">MIKMFYLVYGLTSGGIERISVAIYKYLDHSKINTQMVTKYADKEFFDSELELYGGHRVPILEKKPNNKIVLKFFYLFNLYKLLKNKYDIAYFCLSKPRDVFKYPIICKFLGIKTIAIHSHNSMEDDNVKLKKILNKLGRRVIGKIAQIKIACSEEAAMWMFPEKHCKLKEYLLMKNGIEIEEYKFNVQTREKLRKQYEVESDFIIGHVGRFSKQKNHKFLIDIFEKIYETKRNSKLFLLGIGELEEEVQDYIKKKNLDSSVVLVGERNNVCEFMQMFDVFLFPSLYEGLPVVGVEAQAAGLRCFFSDTITKDVNITGNIFYMNLSESPKKWADFVIEKGKDYERKDYSELITEKGFDIQDSVKKLERKILLTKKENHQ</sequence>
<evidence type="ECO:0000259" key="1">
    <source>
        <dbReference type="Pfam" id="PF00534"/>
    </source>
</evidence>
<keyword evidence="2" id="KW-0808">Transferase</keyword>
<accession>A0A3E2W1K0</accession>
<name>A0A3E2W1K0_CLOIN</name>
<dbReference type="SUPFAM" id="SSF53756">
    <property type="entry name" value="UDP-Glycosyltransferase/glycogen phosphorylase"/>
    <property type="match status" value="1"/>
</dbReference>
<evidence type="ECO:0000313" key="3">
    <source>
        <dbReference type="Proteomes" id="UP000260025"/>
    </source>
</evidence>
<dbReference type="Proteomes" id="UP000260025">
    <property type="component" value="Unassembled WGS sequence"/>
</dbReference>
<dbReference type="EMBL" id="QVEV01000003">
    <property type="protein sequence ID" value="RGC17974.1"/>
    <property type="molecule type" value="Genomic_DNA"/>
</dbReference>
<gene>
    <name evidence="2" type="ORF">DXA38_03135</name>
</gene>
<dbReference type="PANTHER" id="PTHR45947:SF3">
    <property type="entry name" value="SULFOQUINOVOSYL TRANSFERASE SQD2"/>
    <property type="match status" value="1"/>
</dbReference>
<dbReference type="PANTHER" id="PTHR45947">
    <property type="entry name" value="SULFOQUINOVOSYL TRANSFERASE SQD2"/>
    <property type="match status" value="1"/>
</dbReference>
<dbReference type="InterPro" id="IPR050194">
    <property type="entry name" value="Glycosyltransferase_grp1"/>
</dbReference>
<dbReference type="OrthoDB" id="9804196at2"/>
<organism evidence="2 3">
    <name type="scientific">Clostridium innocuum</name>
    <dbReference type="NCBI Taxonomy" id="1522"/>
    <lineage>
        <taxon>Bacteria</taxon>
        <taxon>Bacillati</taxon>
        <taxon>Bacillota</taxon>
        <taxon>Clostridia</taxon>
        <taxon>Eubacteriales</taxon>
        <taxon>Clostridiaceae</taxon>
        <taxon>Clostridium</taxon>
    </lineage>
</organism>
<evidence type="ECO:0000313" key="2">
    <source>
        <dbReference type="EMBL" id="RGC17974.1"/>
    </source>
</evidence>
<reference evidence="2 3" key="1">
    <citation type="submission" date="2018-08" db="EMBL/GenBank/DDBJ databases">
        <title>A genome reference for cultivated species of the human gut microbiota.</title>
        <authorList>
            <person name="Zou Y."/>
            <person name="Xue W."/>
            <person name="Luo G."/>
        </authorList>
    </citation>
    <scope>NUCLEOTIDE SEQUENCE [LARGE SCALE GENOMIC DNA]</scope>
    <source>
        <strain evidence="2 3">OF01-2LB</strain>
    </source>
</reference>
<proteinExistence type="predicted"/>
<dbReference type="AlphaFoldDB" id="A0A3E2W1K0"/>
<dbReference type="Pfam" id="PF00534">
    <property type="entry name" value="Glycos_transf_1"/>
    <property type="match status" value="1"/>
</dbReference>
<feature type="domain" description="Glycosyl transferase family 1" evidence="1">
    <location>
        <begin position="190"/>
        <end position="307"/>
    </location>
</feature>
<dbReference type="GO" id="GO:0016757">
    <property type="term" value="F:glycosyltransferase activity"/>
    <property type="evidence" value="ECO:0007669"/>
    <property type="project" value="InterPro"/>
</dbReference>
<dbReference type="Gene3D" id="3.40.50.2000">
    <property type="entry name" value="Glycogen Phosphorylase B"/>
    <property type="match status" value="2"/>
</dbReference>